<keyword evidence="2" id="KW-1185">Reference proteome</keyword>
<organism evidence="1 2">
    <name type="scientific">Ephemerocybe angulata</name>
    <dbReference type="NCBI Taxonomy" id="980116"/>
    <lineage>
        <taxon>Eukaryota</taxon>
        <taxon>Fungi</taxon>
        <taxon>Dikarya</taxon>
        <taxon>Basidiomycota</taxon>
        <taxon>Agaricomycotina</taxon>
        <taxon>Agaricomycetes</taxon>
        <taxon>Agaricomycetidae</taxon>
        <taxon>Agaricales</taxon>
        <taxon>Agaricineae</taxon>
        <taxon>Psathyrellaceae</taxon>
        <taxon>Ephemerocybe</taxon>
    </lineage>
</organism>
<dbReference type="OrthoDB" id="2921803at2759"/>
<name>A0A8H6LV20_9AGAR</name>
<evidence type="ECO:0000313" key="1">
    <source>
        <dbReference type="EMBL" id="KAF6743750.1"/>
    </source>
</evidence>
<accession>A0A8H6LV20</accession>
<gene>
    <name evidence="1" type="ORF">DFP72DRAFT_1098149</name>
</gene>
<comment type="caution">
    <text evidence="1">The sequence shown here is derived from an EMBL/GenBank/DDBJ whole genome shotgun (WGS) entry which is preliminary data.</text>
</comment>
<protein>
    <submittedName>
        <fullName evidence="1">Uncharacterized protein</fullName>
    </submittedName>
</protein>
<dbReference type="EMBL" id="JACGCI010000136">
    <property type="protein sequence ID" value="KAF6743750.1"/>
    <property type="molecule type" value="Genomic_DNA"/>
</dbReference>
<proteinExistence type="predicted"/>
<sequence length="453" mass="51417">MSAAHQPRRTPFKRARLRSSTSINDILPAEVIDHIIDAVADRDKASVKTLALVSKDWVARSRYHTFSDRISNLSITMRRAHPATYSRFHECLLKGLFIVKNSLEVSFSDLSSPGYIDLHWDIVSSVGCRYENWTSMASYTIWMSHDFTNFLASLSKLTYLKINLSTQSDLSSDEVHCNPGEDECSIPAVKLNPLRAGLPQLRELDINVQNCYIMRWFLTIPPIPLSKVVLRLGTPALEAAELAARVIGRHGQGLETFNCIPTEEGWGGHRRVQESIEALLKFATVWHPVKQFELDMSQLSKSLGLPLDTYAEILALCFRRFPQARSLIISYRHMTQLIAFNAFQRELSKALMEHPFVNTLIRPSNSALYESGEVEGGESRWCCWCYCARRRRWLRDMVDAVSMRFRFLEGADGAEAGRWAIVREDEGKKEGASWVGALMEGDAKHQAKRVPPQ</sequence>
<dbReference type="AlphaFoldDB" id="A0A8H6LV20"/>
<evidence type="ECO:0000313" key="2">
    <source>
        <dbReference type="Proteomes" id="UP000521943"/>
    </source>
</evidence>
<dbReference type="Proteomes" id="UP000521943">
    <property type="component" value="Unassembled WGS sequence"/>
</dbReference>
<reference evidence="1 2" key="1">
    <citation type="submission" date="2020-07" db="EMBL/GenBank/DDBJ databases">
        <title>Comparative genomics of pyrophilous fungi reveals a link between fire events and developmental genes.</title>
        <authorList>
            <consortium name="DOE Joint Genome Institute"/>
            <person name="Steindorff A.S."/>
            <person name="Carver A."/>
            <person name="Calhoun S."/>
            <person name="Stillman K."/>
            <person name="Liu H."/>
            <person name="Lipzen A."/>
            <person name="Pangilinan J."/>
            <person name="Labutti K."/>
            <person name="Bruns T.D."/>
            <person name="Grigoriev I.V."/>
        </authorList>
    </citation>
    <scope>NUCLEOTIDE SEQUENCE [LARGE SCALE GENOMIC DNA]</scope>
    <source>
        <strain evidence="1 2">CBS 144469</strain>
    </source>
</reference>